<dbReference type="Pfam" id="PF04264">
    <property type="entry name" value="YceI"/>
    <property type="match status" value="1"/>
</dbReference>
<protein>
    <submittedName>
        <fullName evidence="3">Polyisoprenoid-binding protein YceI</fullName>
    </submittedName>
</protein>
<dbReference type="InterPro" id="IPR007372">
    <property type="entry name" value="Lipid/polyisoprenoid-bd_YceI"/>
</dbReference>
<reference evidence="3 4" key="1">
    <citation type="submission" date="2019-03" db="EMBL/GenBank/DDBJ databases">
        <title>Genomic Encyclopedia of Archaeal and Bacterial Type Strains, Phase II (KMG-II): from individual species to whole genera.</title>
        <authorList>
            <person name="Goeker M."/>
        </authorList>
    </citation>
    <scope>NUCLEOTIDE SEQUENCE [LARGE SCALE GENOMIC DNA]</scope>
    <source>
        <strain evidence="3 4">DSM 15388</strain>
    </source>
</reference>
<evidence type="ECO:0000259" key="2">
    <source>
        <dbReference type="SMART" id="SM00867"/>
    </source>
</evidence>
<dbReference type="PANTHER" id="PTHR34406:SF1">
    <property type="entry name" value="PROTEIN YCEI"/>
    <property type="match status" value="1"/>
</dbReference>
<evidence type="ECO:0000256" key="1">
    <source>
        <dbReference type="SAM" id="SignalP"/>
    </source>
</evidence>
<feature type="chain" id="PRO_5020593018" evidence="1">
    <location>
        <begin position="28"/>
        <end position="194"/>
    </location>
</feature>
<comment type="caution">
    <text evidence="3">The sequence shown here is derived from an EMBL/GenBank/DDBJ whole genome shotgun (WGS) entry which is preliminary data.</text>
</comment>
<feature type="domain" description="Lipid/polyisoprenoid-binding YceI-like" evidence="2">
    <location>
        <begin position="29"/>
        <end position="192"/>
    </location>
</feature>
<dbReference type="SMART" id="SM00867">
    <property type="entry name" value="YceI"/>
    <property type="match status" value="1"/>
</dbReference>
<dbReference type="SUPFAM" id="SSF101874">
    <property type="entry name" value="YceI-like"/>
    <property type="match status" value="1"/>
</dbReference>
<name>A0A4R3I8D8_9GAMM</name>
<dbReference type="Gene3D" id="2.40.128.110">
    <property type="entry name" value="Lipid/polyisoprenoid-binding, YceI-like"/>
    <property type="match status" value="1"/>
</dbReference>
<dbReference type="InterPro" id="IPR036761">
    <property type="entry name" value="TTHA0802/YceI-like_sf"/>
</dbReference>
<evidence type="ECO:0000313" key="3">
    <source>
        <dbReference type="EMBL" id="TCS40457.1"/>
    </source>
</evidence>
<accession>A0A4R3I8D8</accession>
<keyword evidence="1" id="KW-0732">Signal</keyword>
<feature type="signal peptide" evidence="1">
    <location>
        <begin position="1"/>
        <end position="27"/>
    </location>
</feature>
<dbReference type="AlphaFoldDB" id="A0A4R3I8D8"/>
<dbReference type="EMBL" id="SLZR01000009">
    <property type="protein sequence ID" value="TCS40457.1"/>
    <property type="molecule type" value="Genomic_DNA"/>
</dbReference>
<evidence type="ECO:0000313" key="4">
    <source>
        <dbReference type="Proteomes" id="UP000295793"/>
    </source>
</evidence>
<dbReference type="NCBIfam" id="NF002994">
    <property type="entry name" value="PRK03757.1"/>
    <property type="match status" value="1"/>
</dbReference>
<gene>
    <name evidence="3" type="ORF">BCF53_109167</name>
</gene>
<sequence>MKNQFIAKTVFSGALMAGLALPLQAFAADYSIDTSGAHASVNFKVSHLGYSFIKGRFNNFSGDFSYDENNITASKVNVVVDTTSLDSNHAERDKHLRSGDFINASKFPQATFTSTSVSSMGDGKLAISGDLTLHGMTKPITIDAEFIGAGKDPWGGERIGFEGTTRLELADFGIAVMGASSYVDMELHVEGIKK</sequence>
<dbReference type="Proteomes" id="UP000295793">
    <property type="component" value="Unassembled WGS sequence"/>
</dbReference>
<dbReference type="PANTHER" id="PTHR34406">
    <property type="entry name" value="PROTEIN YCEI"/>
    <property type="match status" value="1"/>
</dbReference>
<proteinExistence type="predicted"/>
<dbReference type="RefSeq" id="WP_207902718.1">
    <property type="nucleotide sequence ID" value="NZ_SLZR01000009.1"/>
</dbReference>
<keyword evidence="4" id="KW-1185">Reference proteome</keyword>
<organism evidence="3 4">
    <name type="scientific">Reinekea marinisedimentorum</name>
    <dbReference type="NCBI Taxonomy" id="230495"/>
    <lineage>
        <taxon>Bacteria</taxon>
        <taxon>Pseudomonadati</taxon>
        <taxon>Pseudomonadota</taxon>
        <taxon>Gammaproteobacteria</taxon>
        <taxon>Oceanospirillales</taxon>
        <taxon>Saccharospirillaceae</taxon>
        <taxon>Reinekea</taxon>
    </lineage>
</organism>